<feature type="compositionally biased region" description="Basic and acidic residues" evidence="1">
    <location>
        <begin position="33"/>
        <end position="48"/>
    </location>
</feature>
<name>A0ABR0SZT2_9HYPO</name>
<accession>A0ABR0SZT2</accession>
<sequence length="67" mass="7115">MPSPGSTVCAAVMDAWQEKPAVVRTPRVVAARAHSEARGDGTLDKDSPWHGGLLGFPDLEESKGDQK</sequence>
<protein>
    <submittedName>
        <fullName evidence="2">Uncharacterized protein</fullName>
    </submittedName>
</protein>
<comment type="caution">
    <text evidence="2">The sequence shown here is derived from an EMBL/GenBank/DDBJ whole genome shotgun (WGS) entry which is preliminary data.</text>
</comment>
<organism evidence="2 3">
    <name type="scientific">Cladobotryum mycophilum</name>
    <dbReference type="NCBI Taxonomy" id="491253"/>
    <lineage>
        <taxon>Eukaryota</taxon>
        <taxon>Fungi</taxon>
        <taxon>Dikarya</taxon>
        <taxon>Ascomycota</taxon>
        <taxon>Pezizomycotina</taxon>
        <taxon>Sordariomycetes</taxon>
        <taxon>Hypocreomycetidae</taxon>
        <taxon>Hypocreales</taxon>
        <taxon>Hypocreaceae</taxon>
        <taxon>Cladobotryum</taxon>
    </lineage>
</organism>
<proteinExistence type="predicted"/>
<evidence type="ECO:0000313" key="2">
    <source>
        <dbReference type="EMBL" id="KAK5997688.1"/>
    </source>
</evidence>
<reference evidence="2 3" key="1">
    <citation type="submission" date="2024-01" db="EMBL/GenBank/DDBJ databases">
        <title>Complete genome of Cladobotryum mycophilum ATHUM6906.</title>
        <authorList>
            <person name="Christinaki A.C."/>
            <person name="Myridakis A.I."/>
            <person name="Kouvelis V.N."/>
        </authorList>
    </citation>
    <scope>NUCLEOTIDE SEQUENCE [LARGE SCALE GENOMIC DNA]</scope>
    <source>
        <strain evidence="2 3">ATHUM6906</strain>
    </source>
</reference>
<evidence type="ECO:0000313" key="3">
    <source>
        <dbReference type="Proteomes" id="UP001338125"/>
    </source>
</evidence>
<dbReference type="Proteomes" id="UP001338125">
    <property type="component" value="Unassembled WGS sequence"/>
</dbReference>
<gene>
    <name evidence="2" type="ORF">PT974_00043</name>
</gene>
<feature type="region of interest" description="Disordered" evidence="1">
    <location>
        <begin position="33"/>
        <end position="67"/>
    </location>
</feature>
<evidence type="ECO:0000256" key="1">
    <source>
        <dbReference type="SAM" id="MobiDB-lite"/>
    </source>
</evidence>
<dbReference type="EMBL" id="JAVFKD010000001">
    <property type="protein sequence ID" value="KAK5997688.1"/>
    <property type="molecule type" value="Genomic_DNA"/>
</dbReference>
<keyword evidence="3" id="KW-1185">Reference proteome</keyword>